<keyword evidence="7" id="KW-0969">Cilium</keyword>
<dbReference type="NCBIfam" id="TIGR00208">
    <property type="entry name" value="fliS"/>
    <property type="match status" value="1"/>
</dbReference>
<reference evidence="7 8" key="1">
    <citation type="submission" date="2014-10" db="EMBL/GenBank/DDBJ databases">
        <title>Draft genome sequence of Pseudomonas chlororaphis EA105.</title>
        <authorList>
            <person name="McCully L.M."/>
            <person name="Bitzer A.S."/>
            <person name="Spence C."/>
            <person name="Bais H."/>
            <person name="Silby M.W."/>
        </authorList>
    </citation>
    <scope>NUCLEOTIDE SEQUENCE [LARGE SCALE GENOMIC DNA]</scope>
    <source>
        <strain evidence="7 8">EA105</strain>
    </source>
</reference>
<keyword evidence="7" id="KW-0282">Flagellum</keyword>
<keyword evidence="5" id="KW-0143">Chaperone</keyword>
<accession>A0A0A6DCA9</accession>
<comment type="subcellular location">
    <subcellularLocation>
        <location evidence="1 6">Cytoplasm</location>
        <location evidence="1 6">Cytosol</location>
    </subcellularLocation>
</comment>
<dbReference type="PATRIC" id="fig|587753.9.peg.1250"/>
<dbReference type="CDD" id="cd16098">
    <property type="entry name" value="FliS"/>
    <property type="match status" value="1"/>
</dbReference>
<sequence>MNPMLALRQYQKVGAHAQTSEASPHRLVQMLMEGGLDRIAQAKGAIERKDIPGKCTSISKAIGIISGLREGLDLDNCADTVGELDQLYIYMMKRLAEANISSDPKILDEVAGLLRTVKEGWDGIAPPGPQF</sequence>
<evidence type="ECO:0000256" key="6">
    <source>
        <dbReference type="PIRNR" id="PIRNR039090"/>
    </source>
</evidence>
<dbReference type="Pfam" id="PF02561">
    <property type="entry name" value="FliS"/>
    <property type="match status" value="1"/>
</dbReference>
<keyword evidence="7" id="KW-0966">Cell projection</keyword>
<dbReference type="OrthoDB" id="9792010at2"/>
<comment type="similarity">
    <text evidence="2 6">Belongs to the FliS family.</text>
</comment>
<evidence type="ECO:0000256" key="2">
    <source>
        <dbReference type="ARBA" id="ARBA00008787"/>
    </source>
</evidence>
<evidence type="ECO:0000313" key="7">
    <source>
        <dbReference type="EMBL" id="KHA72337.1"/>
    </source>
</evidence>
<evidence type="ECO:0000313" key="8">
    <source>
        <dbReference type="Proteomes" id="UP000030564"/>
    </source>
</evidence>
<proteinExistence type="inferred from homology"/>
<gene>
    <name evidence="7" type="ORF">NZ35_15740</name>
</gene>
<evidence type="ECO:0000256" key="4">
    <source>
        <dbReference type="ARBA" id="ARBA00022795"/>
    </source>
</evidence>
<dbReference type="SUPFAM" id="SSF101116">
    <property type="entry name" value="Flagellar export chaperone FliS"/>
    <property type="match status" value="1"/>
</dbReference>
<dbReference type="PANTHER" id="PTHR34773:SF1">
    <property type="entry name" value="FLAGELLAR SECRETION CHAPERONE FLIS"/>
    <property type="match status" value="1"/>
</dbReference>
<dbReference type="InterPro" id="IPR036584">
    <property type="entry name" value="FliS_sf"/>
</dbReference>
<evidence type="ECO:0000256" key="5">
    <source>
        <dbReference type="ARBA" id="ARBA00023186"/>
    </source>
</evidence>
<dbReference type="PANTHER" id="PTHR34773">
    <property type="entry name" value="FLAGELLAR SECRETION CHAPERONE FLIS"/>
    <property type="match status" value="1"/>
</dbReference>
<dbReference type="EMBL" id="JSFK01000015">
    <property type="protein sequence ID" value="KHA72337.1"/>
    <property type="molecule type" value="Genomic_DNA"/>
</dbReference>
<dbReference type="GO" id="GO:0005829">
    <property type="term" value="C:cytosol"/>
    <property type="evidence" value="ECO:0007669"/>
    <property type="project" value="UniProtKB-SubCell"/>
</dbReference>
<evidence type="ECO:0000256" key="3">
    <source>
        <dbReference type="ARBA" id="ARBA00022490"/>
    </source>
</evidence>
<protein>
    <recommendedName>
        <fullName evidence="6">Flagellar secretion chaperone FliS</fullName>
    </recommendedName>
</protein>
<keyword evidence="3 6" id="KW-0963">Cytoplasm</keyword>
<dbReference type="GO" id="GO:0044780">
    <property type="term" value="P:bacterial-type flagellum assembly"/>
    <property type="evidence" value="ECO:0007669"/>
    <property type="project" value="InterPro"/>
</dbReference>
<organism evidence="7 8">
    <name type="scientific">Pseudomonas chlororaphis</name>
    <dbReference type="NCBI Taxonomy" id="587753"/>
    <lineage>
        <taxon>Bacteria</taxon>
        <taxon>Pseudomonadati</taxon>
        <taxon>Pseudomonadota</taxon>
        <taxon>Gammaproteobacteria</taxon>
        <taxon>Pseudomonadales</taxon>
        <taxon>Pseudomonadaceae</taxon>
        <taxon>Pseudomonas</taxon>
    </lineage>
</organism>
<name>A0A0A6DCA9_9PSED</name>
<dbReference type="Gene3D" id="1.20.120.340">
    <property type="entry name" value="Flagellar protein FliS"/>
    <property type="match status" value="1"/>
</dbReference>
<evidence type="ECO:0000256" key="1">
    <source>
        <dbReference type="ARBA" id="ARBA00004514"/>
    </source>
</evidence>
<dbReference type="GO" id="GO:0071973">
    <property type="term" value="P:bacterial-type flagellum-dependent cell motility"/>
    <property type="evidence" value="ECO:0007669"/>
    <property type="project" value="TreeGrafter"/>
</dbReference>
<comment type="caution">
    <text evidence="7">The sequence shown here is derived from an EMBL/GenBank/DDBJ whole genome shotgun (WGS) entry which is preliminary data.</text>
</comment>
<dbReference type="PIRSF" id="PIRSF039090">
    <property type="entry name" value="Flis"/>
    <property type="match status" value="1"/>
</dbReference>
<keyword evidence="4 6" id="KW-1005">Bacterial flagellum biogenesis</keyword>
<dbReference type="AlphaFoldDB" id="A0A0A6DCA9"/>
<dbReference type="Proteomes" id="UP000030564">
    <property type="component" value="Unassembled WGS sequence"/>
</dbReference>
<dbReference type="InterPro" id="IPR003713">
    <property type="entry name" value="FliS"/>
</dbReference>